<evidence type="ECO:0000313" key="2">
    <source>
        <dbReference type="EMBL" id="WWD09141.1"/>
    </source>
</evidence>
<dbReference type="AlphaFoldDB" id="A0AAX4KRU4"/>
<evidence type="ECO:0000313" key="3">
    <source>
        <dbReference type="Proteomes" id="UP001358614"/>
    </source>
</evidence>
<dbReference type="GeneID" id="91106064"/>
<organism evidence="2 3">
    <name type="scientific">Kwoniella europaea PYCC6329</name>
    <dbReference type="NCBI Taxonomy" id="1423913"/>
    <lineage>
        <taxon>Eukaryota</taxon>
        <taxon>Fungi</taxon>
        <taxon>Dikarya</taxon>
        <taxon>Basidiomycota</taxon>
        <taxon>Agaricomycotina</taxon>
        <taxon>Tremellomycetes</taxon>
        <taxon>Tremellales</taxon>
        <taxon>Cryptococcaceae</taxon>
        <taxon>Kwoniella</taxon>
    </lineage>
</organism>
<accession>A0AAX4KRU4</accession>
<feature type="region of interest" description="Disordered" evidence="1">
    <location>
        <begin position="133"/>
        <end position="170"/>
    </location>
</feature>
<protein>
    <submittedName>
        <fullName evidence="2">Uncharacterized protein</fullName>
    </submittedName>
</protein>
<feature type="region of interest" description="Disordered" evidence="1">
    <location>
        <begin position="1"/>
        <end position="20"/>
    </location>
</feature>
<reference evidence="2 3" key="1">
    <citation type="submission" date="2024-01" db="EMBL/GenBank/DDBJ databases">
        <title>Comparative genomics of Cryptococcus and Kwoniella reveals pathogenesis evolution and contrasting modes of karyotype evolution via chromosome fusion or intercentromeric recombination.</title>
        <authorList>
            <person name="Coelho M.A."/>
            <person name="David-Palma M."/>
            <person name="Shea T."/>
            <person name="Bowers K."/>
            <person name="McGinley-Smith S."/>
            <person name="Mohammad A.W."/>
            <person name="Gnirke A."/>
            <person name="Yurkov A.M."/>
            <person name="Nowrousian M."/>
            <person name="Sun S."/>
            <person name="Cuomo C.A."/>
            <person name="Heitman J."/>
        </authorList>
    </citation>
    <scope>NUCLEOTIDE SEQUENCE [LARGE SCALE GENOMIC DNA]</scope>
    <source>
        <strain evidence="2 3">PYCC6329</strain>
    </source>
</reference>
<gene>
    <name evidence="2" type="ORF">V865_007263</name>
</gene>
<feature type="compositionally biased region" description="Polar residues" evidence="1">
    <location>
        <begin position="139"/>
        <end position="148"/>
    </location>
</feature>
<keyword evidence="3" id="KW-1185">Reference proteome</keyword>
<evidence type="ECO:0000256" key="1">
    <source>
        <dbReference type="SAM" id="MobiDB-lite"/>
    </source>
</evidence>
<feature type="compositionally biased region" description="Basic and acidic residues" evidence="1">
    <location>
        <begin position="150"/>
        <end position="168"/>
    </location>
</feature>
<sequence length="268" mass="29704">MPIGEEECHGSPSSSTWDQEGASDLLDIDTIVRLNGELVEGTIFTSVIQPDSGPSPSFSDTIDQASVAANQDAMMDVLEDLHGNQEPFHFQSGYRIISATPMRSQSSSNEEHRFDSRLSEINKNSQFRPLILAPGGTSVKPSHSGTIEQDSDKPRPRYRPGEPCDKSTHTFNKPKGMLIGKNLSAKCHYCKATVVHTELPAVVRVPCQGTDLFHYSEKSRFAHRLKQCADPDTIICMKGGCELSFQAESVVWRTPEERALRRVAKEEE</sequence>
<proteinExistence type="predicted"/>
<dbReference type="Proteomes" id="UP001358614">
    <property type="component" value="Chromosome 2"/>
</dbReference>
<dbReference type="KEGG" id="ker:91106064"/>
<name>A0AAX4KRU4_9TREE</name>
<dbReference type="EMBL" id="CP144090">
    <property type="protein sequence ID" value="WWD09141.1"/>
    <property type="molecule type" value="Genomic_DNA"/>
</dbReference>
<dbReference type="RefSeq" id="XP_066087108.1">
    <property type="nucleotide sequence ID" value="XM_066231011.1"/>
</dbReference>